<gene>
    <name evidence="2" type="ORF">CMUS01_05215</name>
</gene>
<feature type="compositionally biased region" description="Basic and acidic residues" evidence="1">
    <location>
        <begin position="183"/>
        <end position="192"/>
    </location>
</feature>
<feature type="compositionally biased region" description="Basic and acidic residues" evidence="1">
    <location>
        <begin position="320"/>
        <end position="330"/>
    </location>
</feature>
<feature type="region of interest" description="Disordered" evidence="1">
    <location>
        <begin position="172"/>
        <end position="201"/>
    </location>
</feature>
<accession>A0A8H6KSM1</accession>
<comment type="caution">
    <text evidence="2">The sequence shown here is derived from an EMBL/GenBank/DDBJ whole genome shotgun (WGS) entry which is preliminary data.</text>
</comment>
<proteinExistence type="predicted"/>
<dbReference type="Proteomes" id="UP000639643">
    <property type="component" value="Unassembled WGS sequence"/>
</dbReference>
<organism evidence="2 3">
    <name type="scientific">Colletotrichum musicola</name>
    <dbReference type="NCBI Taxonomy" id="2175873"/>
    <lineage>
        <taxon>Eukaryota</taxon>
        <taxon>Fungi</taxon>
        <taxon>Dikarya</taxon>
        <taxon>Ascomycota</taxon>
        <taxon>Pezizomycotina</taxon>
        <taxon>Sordariomycetes</taxon>
        <taxon>Hypocreomycetidae</taxon>
        <taxon>Glomerellales</taxon>
        <taxon>Glomerellaceae</taxon>
        <taxon>Colletotrichum</taxon>
        <taxon>Colletotrichum orchidearum species complex</taxon>
    </lineage>
</organism>
<protein>
    <submittedName>
        <fullName evidence="2">Uncharacterized protein</fullName>
    </submittedName>
</protein>
<evidence type="ECO:0000313" key="3">
    <source>
        <dbReference type="Proteomes" id="UP000639643"/>
    </source>
</evidence>
<sequence length="338" mass="37114">MRIGAARSSNLLCHFPCCVTSSSRRTFLLGPRQSESERRRIDTAAMEKNHGMPPFSQDEPHRVAVTARGIQMPDPAASIYIEEDETTGLRHLLVLSPMGSKVPNIASSFIIRVLAAMINEGARLHIRELIDFFAAIFQAGSAVEERQVPGPGSLHATWLDFREPSREWLANVSPGLLGPTSPRHGDQDGNDRRRSKPRRPVTEHGDLVVVPFLMVCQVGGELLVGPHGIGIPELTGGSTVSGLVTIPASKVKCRVKRASIRKHGRCWASYTSFSAPSDAMPRDGDEMWWTSFPAGREKEASTRRVSGVAAIINNQMARLPRSDEREEKNAVEMAPTVR</sequence>
<keyword evidence="3" id="KW-1185">Reference proteome</keyword>
<dbReference type="EMBL" id="WIGM01000151">
    <property type="protein sequence ID" value="KAF6836949.1"/>
    <property type="molecule type" value="Genomic_DNA"/>
</dbReference>
<reference evidence="2" key="1">
    <citation type="journal article" date="2020" name="Phytopathology">
        <title>Genome Sequence Resources of Colletotrichum truncatum, C. plurivorum, C. musicola, and C. sojae: Four Species Pathogenic to Soybean (Glycine max).</title>
        <authorList>
            <person name="Rogerio F."/>
            <person name="Boufleur T.R."/>
            <person name="Ciampi-Guillardi M."/>
            <person name="Sukno S.A."/>
            <person name="Thon M.R."/>
            <person name="Massola Junior N.S."/>
            <person name="Baroncelli R."/>
        </authorList>
    </citation>
    <scope>NUCLEOTIDE SEQUENCE</scope>
    <source>
        <strain evidence="2">LFN0074</strain>
    </source>
</reference>
<evidence type="ECO:0000256" key="1">
    <source>
        <dbReference type="SAM" id="MobiDB-lite"/>
    </source>
</evidence>
<name>A0A8H6KSM1_9PEZI</name>
<evidence type="ECO:0000313" key="2">
    <source>
        <dbReference type="EMBL" id="KAF6836949.1"/>
    </source>
</evidence>
<feature type="region of interest" description="Disordered" evidence="1">
    <location>
        <begin position="319"/>
        <end position="338"/>
    </location>
</feature>
<dbReference type="AlphaFoldDB" id="A0A8H6KSM1"/>